<name>A0A917G5K9_9BACI</name>
<sequence length="72" mass="8418">MICPFLKVNHLVQPIFTEPKKIATGEQFVIAAFAMAEQAYRETLEQTTLADILYNAFETKDIQQYNWNAHRR</sequence>
<reference evidence="1" key="2">
    <citation type="submission" date="2020-09" db="EMBL/GenBank/DDBJ databases">
        <authorList>
            <person name="Sun Q."/>
            <person name="Zhou Y."/>
        </authorList>
    </citation>
    <scope>NUCLEOTIDE SEQUENCE</scope>
    <source>
        <strain evidence="1">CGMCC 1.15760</strain>
    </source>
</reference>
<gene>
    <name evidence="1" type="ORF">GCM10007425_16670</name>
</gene>
<protein>
    <submittedName>
        <fullName evidence="1">Uncharacterized protein</fullName>
    </submittedName>
</protein>
<evidence type="ECO:0000313" key="2">
    <source>
        <dbReference type="Proteomes" id="UP000616608"/>
    </source>
</evidence>
<keyword evidence="2" id="KW-1185">Reference proteome</keyword>
<dbReference type="Proteomes" id="UP000616608">
    <property type="component" value="Unassembled WGS sequence"/>
</dbReference>
<proteinExistence type="predicted"/>
<dbReference type="EMBL" id="BMJT01000005">
    <property type="protein sequence ID" value="GGG22824.1"/>
    <property type="molecule type" value="Genomic_DNA"/>
</dbReference>
<reference evidence="1" key="1">
    <citation type="journal article" date="2014" name="Int. J. Syst. Evol. Microbiol.">
        <title>Complete genome sequence of Corynebacterium casei LMG S-19264T (=DSM 44701T), isolated from a smear-ripened cheese.</title>
        <authorList>
            <consortium name="US DOE Joint Genome Institute (JGI-PGF)"/>
            <person name="Walter F."/>
            <person name="Albersmeier A."/>
            <person name="Kalinowski J."/>
            <person name="Ruckert C."/>
        </authorList>
    </citation>
    <scope>NUCLEOTIDE SEQUENCE</scope>
    <source>
        <strain evidence="1">CGMCC 1.15760</strain>
    </source>
</reference>
<dbReference type="RefSeq" id="WP_188614596.1">
    <property type="nucleotide sequence ID" value="NZ_BMJT01000005.1"/>
</dbReference>
<comment type="caution">
    <text evidence="1">The sequence shown here is derived from an EMBL/GenBank/DDBJ whole genome shotgun (WGS) entry which is preliminary data.</text>
</comment>
<dbReference type="AlphaFoldDB" id="A0A917G5K9"/>
<accession>A0A917G5K9</accession>
<evidence type="ECO:0000313" key="1">
    <source>
        <dbReference type="EMBL" id="GGG22824.1"/>
    </source>
</evidence>
<organism evidence="1 2">
    <name type="scientific">Lysinibacillus alkalisoli</name>
    <dbReference type="NCBI Taxonomy" id="1911548"/>
    <lineage>
        <taxon>Bacteria</taxon>
        <taxon>Bacillati</taxon>
        <taxon>Bacillota</taxon>
        <taxon>Bacilli</taxon>
        <taxon>Bacillales</taxon>
        <taxon>Bacillaceae</taxon>
        <taxon>Lysinibacillus</taxon>
    </lineage>
</organism>